<feature type="transmembrane region" description="Helical" evidence="6">
    <location>
        <begin position="72"/>
        <end position="91"/>
    </location>
</feature>
<dbReference type="Pfam" id="PF00892">
    <property type="entry name" value="EamA"/>
    <property type="match status" value="2"/>
</dbReference>
<keyword evidence="5 6" id="KW-0472">Membrane</keyword>
<accession>A0A6I6F8I4</accession>
<reference evidence="8 9" key="1">
    <citation type="submission" date="2019-12" db="EMBL/GenBank/DDBJ databases">
        <title>Genome sequenceing of Clostridium bovifaecis.</title>
        <authorList>
            <person name="Yao Y."/>
        </authorList>
    </citation>
    <scope>NUCLEOTIDE SEQUENCE [LARGE SCALE GENOMIC DNA]</scope>
    <source>
        <strain evidence="8 9">BXX</strain>
    </source>
</reference>
<keyword evidence="9" id="KW-1185">Reference proteome</keyword>
<keyword evidence="3 6" id="KW-0812">Transmembrane</keyword>
<comment type="similarity">
    <text evidence="2">Belongs to the EamA transporter family.</text>
</comment>
<evidence type="ECO:0000256" key="4">
    <source>
        <dbReference type="ARBA" id="ARBA00022989"/>
    </source>
</evidence>
<feature type="transmembrane region" description="Helical" evidence="6">
    <location>
        <begin position="127"/>
        <end position="145"/>
    </location>
</feature>
<evidence type="ECO:0000256" key="3">
    <source>
        <dbReference type="ARBA" id="ARBA00022692"/>
    </source>
</evidence>
<evidence type="ECO:0000256" key="1">
    <source>
        <dbReference type="ARBA" id="ARBA00004141"/>
    </source>
</evidence>
<dbReference type="PANTHER" id="PTHR32322">
    <property type="entry name" value="INNER MEMBRANE TRANSPORTER"/>
    <property type="match status" value="1"/>
</dbReference>
<feature type="domain" description="EamA" evidence="7">
    <location>
        <begin position="161"/>
        <end position="299"/>
    </location>
</feature>
<dbReference type="InterPro" id="IPR000620">
    <property type="entry name" value="EamA_dom"/>
</dbReference>
<feature type="transmembrane region" description="Helical" evidence="6">
    <location>
        <begin position="195"/>
        <end position="214"/>
    </location>
</feature>
<feature type="transmembrane region" description="Helical" evidence="6">
    <location>
        <begin position="6"/>
        <end position="27"/>
    </location>
</feature>
<gene>
    <name evidence="8" type="ORF">GOM49_03510</name>
</gene>
<evidence type="ECO:0000313" key="8">
    <source>
        <dbReference type="EMBL" id="QGU96777.1"/>
    </source>
</evidence>
<dbReference type="PANTHER" id="PTHR32322:SF2">
    <property type="entry name" value="EAMA DOMAIN-CONTAINING PROTEIN"/>
    <property type="match status" value="1"/>
</dbReference>
<evidence type="ECO:0000259" key="7">
    <source>
        <dbReference type="Pfam" id="PF00892"/>
    </source>
</evidence>
<name>A0A6I6F8I4_9CLOT</name>
<feature type="transmembrane region" description="Helical" evidence="6">
    <location>
        <begin position="39"/>
        <end position="57"/>
    </location>
</feature>
<comment type="subcellular location">
    <subcellularLocation>
        <location evidence="1">Membrane</location>
        <topology evidence="1">Multi-pass membrane protein</topology>
    </subcellularLocation>
</comment>
<evidence type="ECO:0000313" key="9">
    <source>
        <dbReference type="Proteomes" id="UP000422764"/>
    </source>
</evidence>
<evidence type="ECO:0000256" key="5">
    <source>
        <dbReference type="ARBA" id="ARBA00023136"/>
    </source>
</evidence>
<dbReference type="SUPFAM" id="SSF103481">
    <property type="entry name" value="Multidrug resistance efflux transporter EmrE"/>
    <property type="match status" value="2"/>
</dbReference>
<proteinExistence type="inferred from homology"/>
<feature type="transmembrane region" description="Helical" evidence="6">
    <location>
        <begin position="226"/>
        <end position="249"/>
    </location>
</feature>
<dbReference type="AlphaFoldDB" id="A0A6I6F8I4"/>
<keyword evidence="4 6" id="KW-1133">Transmembrane helix</keyword>
<evidence type="ECO:0000256" key="6">
    <source>
        <dbReference type="SAM" id="Phobius"/>
    </source>
</evidence>
<dbReference type="InterPro" id="IPR037185">
    <property type="entry name" value="EmrE-like"/>
</dbReference>
<feature type="transmembrane region" description="Helical" evidence="6">
    <location>
        <begin position="103"/>
        <end position="121"/>
    </location>
</feature>
<sequence length="300" mass="32073">MLMITAHLGEFAALLTAIFWTIAAVVFESAGKKVGSSCVNFMKLIFGFLLIGVYTSITRGMFLPLDASSRTWTWLLLSGLVGFVLGDLFLFQAYIEIGSRVSMLVMSLAPPIAAVISYIVLGEKLTKANIIGMVITIIGIAIVVLKKDDSENKIQFSHPIRGLVFALLGAIGQAGGLVLSKLGMQDYNAFAATQIRTIAGICGFAVLIFIMKGWDKVFSALKNISILKTISLGSIFGPFLGVSFTLIAIQYTSTAVASTITSIVPVLIIPPAILIFKEKITSREILGSIVTIIGVGVLFI</sequence>
<organism evidence="8 9">
    <name type="scientific">Clostridium bovifaecis</name>
    <dbReference type="NCBI Taxonomy" id="2184719"/>
    <lineage>
        <taxon>Bacteria</taxon>
        <taxon>Bacillati</taxon>
        <taxon>Bacillota</taxon>
        <taxon>Clostridia</taxon>
        <taxon>Eubacteriales</taxon>
        <taxon>Clostridiaceae</taxon>
        <taxon>Clostridium</taxon>
    </lineage>
</organism>
<dbReference type="GO" id="GO:0016020">
    <property type="term" value="C:membrane"/>
    <property type="evidence" value="ECO:0007669"/>
    <property type="project" value="UniProtKB-SubCell"/>
</dbReference>
<dbReference type="EMBL" id="CP046522">
    <property type="protein sequence ID" value="QGU96777.1"/>
    <property type="molecule type" value="Genomic_DNA"/>
</dbReference>
<dbReference type="InterPro" id="IPR050638">
    <property type="entry name" value="AA-Vitamin_Transporters"/>
</dbReference>
<feature type="transmembrane region" description="Helical" evidence="6">
    <location>
        <begin position="165"/>
        <end position="183"/>
    </location>
</feature>
<feature type="domain" description="EamA" evidence="7">
    <location>
        <begin position="8"/>
        <end position="144"/>
    </location>
</feature>
<dbReference type="Gene3D" id="1.10.3730.20">
    <property type="match status" value="1"/>
</dbReference>
<dbReference type="Proteomes" id="UP000422764">
    <property type="component" value="Chromosome"/>
</dbReference>
<evidence type="ECO:0000256" key="2">
    <source>
        <dbReference type="ARBA" id="ARBA00007362"/>
    </source>
</evidence>
<protein>
    <submittedName>
        <fullName evidence="8">EamA family transporter</fullName>
    </submittedName>
</protein>
<feature type="transmembrane region" description="Helical" evidence="6">
    <location>
        <begin position="255"/>
        <end position="276"/>
    </location>
</feature>